<dbReference type="PANTHER" id="PTHR24171:SF8">
    <property type="entry name" value="BRCA1-ASSOCIATED RING DOMAIN PROTEIN 1"/>
    <property type="match status" value="1"/>
</dbReference>
<evidence type="ECO:0000313" key="5">
    <source>
        <dbReference type="Proteomes" id="UP000307768"/>
    </source>
</evidence>
<gene>
    <name evidence="4" type="ORF">FE697_000885</name>
</gene>
<dbReference type="RefSeq" id="WP_149767403.1">
    <property type="nucleotide sequence ID" value="NZ_VDFQ02000001.1"/>
</dbReference>
<dbReference type="SUPFAM" id="SSF48403">
    <property type="entry name" value="Ankyrin repeat"/>
    <property type="match status" value="1"/>
</dbReference>
<evidence type="ECO:0000256" key="3">
    <source>
        <dbReference type="PROSITE-ProRule" id="PRU00023"/>
    </source>
</evidence>
<comment type="caution">
    <text evidence="4">The sequence shown here is derived from an EMBL/GenBank/DDBJ whole genome shotgun (WGS) entry which is preliminary data.</text>
</comment>
<proteinExistence type="predicted"/>
<dbReference type="PROSITE" id="PS50297">
    <property type="entry name" value="ANK_REP_REGION"/>
    <property type="match status" value="1"/>
</dbReference>
<evidence type="ECO:0000313" key="4">
    <source>
        <dbReference type="EMBL" id="KAA1424519.1"/>
    </source>
</evidence>
<reference evidence="4 5" key="1">
    <citation type="submission" date="2019-09" db="EMBL/GenBank/DDBJ databases">
        <title>Mumia zhuanghuii sp. nov. isolated from the intestinal contents of plateau pika (Ochotona curzoniae) in the Qinghai-Tibet plateau of China.</title>
        <authorList>
            <person name="Tian Z."/>
        </authorList>
    </citation>
    <scope>NUCLEOTIDE SEQUENCE [LARGE SCALE GENOMIC DNA]</scope>
    <source>
        <strain evidence="5">350</strain>
    </source>
</reference>
<dbReference type="GO" id="GO:0085020">
    <property type="term" value="P:protein K6-linked ubiquitination"/>
    <property type="evidence" value="ECO:0007669"/>
    <property type="project" value="TreeGrafter"/>
</dbReference>
<name>A0A5Q6S2T3_9ACTN</name>
<dbReference type="GO" id="GO:0004842">
    <property type="term" value="F:ubiquitin-protein transferase activity"/>
    <property type="evidence" value="ECO:0007669"/>
    <property type="project" value="TreeGrafter"/>
</dbReference>
<evidence type="ECO:0000256" key="1">
    <source>
        <dbReference type="ARBA" id="ARBA00022737"/>
    </source>
</evidence>
<protein>
    <submittedName>
        <fullName evidence="4">Ankyrin repeat domain-containing protein</fullName>
    </submittedName>
</protein>
<dbReference type="Pfam" id="PF12796">
    <property type="entry name" value="Ank_2"/>
    <property type="match status" value="1"/>
</dbReference>
<dbReference type="SMART" id="SM00248">
    <property type="entry name" value="ANK"/>
    <property type="match status" value="2"/>
</dbReference>
<dbReference type="EMBL" id="VDFQ02000001">
    <property type="protein sequence ID" value="KAA1424519.1"/>
    <property type="molecule type" value="Genomic_DNA"/>
</dbReference>
<dbReference type="PROSITE" id="PS50088">
    <property type="entry name" value="ANK_REPEAT"/>
    <property type="match status" value="1"/>
</dbReference>
<dbReference type="InterPro" id="IPR002110">
    <property type="entry name" value="Ankyrin_rpt"/>
</dbReference>
<dbReference type="Proteomes" id="UP000307768">
    <property type="component" value="Unassembled WGS sequence"/>
</dbReference>
<accession>A0A5Q6S2T3</accession>
<keyword evidence="2 3" id="KW-0040">ANK repeat</keyword>
<sequence length="124" mass="12765">MTGPSDEADEVTAQLFDMARSGDADSLLAYVQGGVPVNLTDATGNTLLTLAAYHGHADIVQRLIDAGADVNRLNDRGQSPLAGAIFKAEELVVSVLIGAGADPDLGEPSARALAAMFGRESLLT</sequence>
<dbReference type="Gene3D" id="1.25.40.20">
    <property type="entry name" value="Ankyrin repeat-containing domain"/>
    <property type="match status" value="1"/>
</dbReference>
<evidence type="ECO:0000256" key="2">
    <source>
        <dbReference type="ARBA" id="ARBA00023043"/>
    </source>
</evidence>
<feature type="repeat" description="ANK" evidence="3">
    <location>
        <begin position="43"/>
        <end position="75"/>
    </location>
</feature>
<keyword evidence="1" id="KW-0677">Repeat</keyword>
<dbReference type="PANTHER" id="PTHR24171">
    <property type="entry name" value="ANKYRIN REPEAT DOMAIN-CONTAINING PROTEIN 39-RELATED"/>
    <property type="match status" value="1"/>
</dbReference>
<dbReference type="OrthoDB" id="306540at2"/>
<dbReference type="AlphaFoldDB" id="A0A5Q6S2T3"/>
<organism evidence="4 5">
    <name type="scientific">Mumia zhuanghuii</name>
    <dbReference type="NCBI Taxonomy" id="2585211"/>
    <lineage>
        <taxon>Bacteria</taxon>
        <taxon>Bacillati</taxon>
        <taxon>Actinomycetota</taxon>
        <taxon>Actinomycetes</taxon>
        <taxon>Propionibacteriales</taxon>
        <taxon>Nocardioidaceae</taxon>
        <taxon>Mumia</taxon>
    </lineage>
</organism>
<dbReference type="InterPro" id="IPR036770">
    <property type="entry name" value="Ankyrin_rpt-contain_sf"/>
</dbReference>